<organism evidence="2 3">
    <name type="scientific">Protopolystoma xenopodis</name>
    <dbReference type="NCBI Taxonomy" id="117903"/>
    <lineage>
        <taxon>Eukaryota</taxon>
        <taxon>Metazoa</taxon>
        <taxon>Spiralia</taxon>
        <taxon>Lophotrochozoa</taxon>
        <taxon>Platyhelminthes</taxon>
        <taxon>Monogenea</taxon>
        <taxon>Polyopisthocotylea</taxon>
        <taxon>Polystomatidea</taxon>
        <taxon>Polystomatidae</taxon>
        <taxon>Protopolystoma</taxon>
    </lineage>
</organism>
<comment type="caution">
    <text evidence="2">The sequence shown here is derived from an EMBL/GenBank/DDBJ whole genome shotgun (WGS) entry which is preliminary data.</text>
</comment>
<evidence type="ECO:0000313" key="2">
    <source>
        <dbReference type="EMBL" id="VEL36800.1"/>
    </source>
</evidence>
<evidence type="ECO:0000256" key="1">
    <source>
        <dbReference type="SAM" id="MobiDB-lite"/>
    </source>
</evidence>
<feature type="region of interest" description="Disordered" evidence="1">
    <location>
        <begin position="108"/>
        <end position="141"/>
    </location>
</feature>
<protein>
    <submittedName>
        <fullName evidence="2">Uncharacterized protein</fullName>
    </submittedName>
</protein>
<keyword evidence="3" id="KW-1185">Reference proteome</keyword>
<feature type="compositionally biased region" description="Polar residues" evidence="1">
    <location>
        <begin position="130"/>
        <end position="139"/>
    </location>
</feature>
<feature type="compositionally biased region" description="Acidic residues" evidence="1">
    <location>
        <begin position="118"/>
        <end position="129"/>
    </location>
</feature>
<evidence type="ECO:0000313" key="3">
    <source>
        <dbReference type="Proteomes" id="UP000784294"/>
    </source>
</evidence>
<name>A0A3S5AGW0_9PLAT</name>
<proteinExistence type="predicted"/>
<dbReference type="Proteomes" id="UP000784294">
    <property type="component" value="Unassembled WGS sequence"/>
</dbReference>
<gene>
    <name evidence="2" type="ORF">PXEA_LOCUS30240</name>
</gene>
<dbReference type="AlphaFoldDB" id="A0A3S5AGW0"/>
<dbReference type="EMBL" id="CAAALY010253216">
    <property type="protein sequence ID" value="VEL36800.1"/>
    <property type="molecule type" value="Genomic_DNA"/>
</dbReference>
<sequence>MAKLTDDADYDAGETFENVSSPQSDARNQDNYYGRRLRTRCVLHSLLGCCKLPTTMPAKRLRMYQVHCQMLGIKTMMPTTRPAKRLRMYQVHGQMLCADYDAGETFENVSSPLSDAGNQDDDADYEAGETSENVSSPRSDASYYGRRLRTRCVLHGLPENKNNPLLPV</sequence>
<reference evidence="2" key="1">
    <citation type="submission" date="2018-11" db="EMBL/GenBank/DDBJ databases">
        <authorList>
            <consortium name="Pathogen Informatics"/>
        </authorList>
    </citation>
    <scope>NUCLEOTIDE SEQUENCE</scope>
</reference>
<feature type="compositionally biased region" description="Polar residues" evidence="1">
    <location>
        <begin position="108"/>
        <end position="117"/>
    </location>
</feature>
<accession>A0A3S5AGW0</accession>